<dbReference type="EMBL" id="MU825398">
    <property type="protein sequence ID" value="KAJ7393523.1"/>
    <property type="molecule type" value="Genomic_DNA"/>
</dbReference>
<evidence type="ECO:0000256" key="1">
    <source>
        <dbReference type="SAM" id="SignalP"/>
    </source>
</evidence>
<reference evidence="2" key="1">
    <citation type="submission" date="2023-01" db="EMBL/GenBank/DDBJ databases">
        <title>Genome assembly of the deep-sea coral Lophelia pertusa.</title>
        <authorList>
            <person name="Herrera S."/>
            <person name="Cordes E."/>
        </authorList>
    </citation>
    <scope>NUCLEOTIDE SEQUENCE</scope>
    <source>
        <strain evidence="2">USNM1676648</strain>
        <tissue evidence="2">Polyp</tissue>
    </source>
</reference>
<gene>
    <name evidence="2" type="ORF">OS493_006507</name>
</gene>
<protein>
    <submittedName>
        <fullName evidence="2">Uncharacterized protein</fullName>
    </submittedName>
</protein>
<feature type="chain" id="PRO_5040952362" evidence="1">
    <location>
        <begin position="20"/>
        <end position="95"/>
    </location>
</feature>
<accession>A0A9X0DCB0</accession>
<feature type="signal peptide" evidence="1">
    <location>
        <begin position="1"/>
        <end position="19"/>
    </location>
</feature>
<proteinExistence type="predicted"/>
<comment type="caution">
    <text evidence="2">The sequence shown here is derived from an EMBL/GenBank/DDBJ whole genome shotgun (WGS) entry which is preliminary data.</text>
</comment>
<evidence type="ECO:0000313" key="2">
    <source>
        <dbReference type="EMBL" id="KAJ7393523.1"/>
    </source>
</evidence>
<evidence type="ECO:0000313" key="3">
    <source>
        <dbReference type="Proteomes" id="UP001163046"/>
    </source>
</evidence>
<dbReference type="Proteomes" id="UP001163046">
    <property type="component" value="Unassembled WGS sequence"/>
</dbReference>
<keyword evidence="1" id="KW-0732">Signal</keyword>
<organism evidence="2 3">
    <name type="scientific">Desmophyllum pertusum</name>
    <dbReference type="NCBI Taxonomy" id="174260"/>
    <lineage>
        <taxon>Eukaryota</taxon>
        <taxon>Metazoa</taxon>
        <taxon>Cnidaria</taxon>
        <taxon>Anthozoa</taxon>
        <taxon>Hexacorallia</taxon>
        <taxon>Scleractinia</taxon>
        <taxon>Caryophylliina</taxon>
        <taxon>Caryophylliidae</taxon>
        <taxon>Desmophyllum</taxon>
    </lineage>
</organism>
<dbReference type="AlphaFoldDB" id="A0A9X0DCB0"/>
<keyword evidence="3" id="KW-1185">Reference proteome</keyword>
<sequence>MNAFLSLAILSVLLSAVAGQGCAGWCSAFGCCRQRKASHRSLEGKNLKTDTFQGPVDDRGKDIITTRMKSKLNNRKRASNNRYEDVMANFKDLNQ</sequence>
<name>A0A9X0DCB0_9CNID</name>